<comment type="caution">
    <text evidence="9">The sequence shown here is derived from an EMBL/GenBank/DDBJ whole genome shotgun (WGS) entry which is preliminary data.</text>
</comment>
<reference evidence="9" key="1">
    <citation type="journal article" date="2014" name="Genome Announc.">
        <title>Draft Genome Sequences of Three Alkaliphilic Bacillus Strains, Bacillus wakoensis JCM 9140T, Bacillus akibai JCM 9157T, and Bacillus hemicellulosilyticus JCM 9152T.</title>
        <authorList>
            <person name="Yuki M."/>
            <person name="Oshima K."/>
            <person name="Suda W."/>
            <person name="Oshida Y."/>
            <person name="Kitamura K."/>
            <person name="Iida T."/>
            <person name="Hattori M."/>
            <person name="Ohkuma M."/>
        </authorList>
    </citation>
    <scope>NUCLEOTIDE SEQUENCE [LARGE SCALE GENOMIC DNA]</scope>
    <source>
        <strain evidence="9">JCM 9152</strain>
    </source>
</reference>
<keyword evidence="6" id="KW-0119">Carbohydrate metabolism</keyword>
<dbReference type="RefSeq" id="WP_035345909.1">
    <property type="nucleotide sequence ID" value="NZ_BAUU01000024.1"/>
</dbReference>
<dbReference type="InterPro" id="IPR031475">
    <property type="entry name" value="NBD_C"/>
</dbReference>
<keyword evidence="3" id="KW-0547">Nucleotide-binding</keyword>
<evidence type="ECO:0000256" key="4">
    <source>
        <dbReference type="ARBA" id="ARBA00022777"/>
    </source>
</evidence>
<evidence type="ECO:0000256" key="6">
    <source>
        <dbReference type="ARBA" id="ARBA00023277"/>
    </source>
</evidence>
<keyword evidence="10" id="KW-1185">Reference proteome</keyword>
<organism evidence="9 10">
    <name type="scientific">Halalkalibacter hemicellulosilyticusJCM 9152</name>
    <dbReference type="NCBI Taxonomy" id="1236971"/>
    <lineage>
        <taxon>Bacteria</taxon>
        <taxon>Bacillati</taxon>
        <taxon>Bacillota</taxon>
        <taxon>Bacilli</taxon>
        <taxon>Bacillales</taxon>
        <taxon>Bacillaceae</taxon>
        <taxon>Halalkalibacter</taxon>
    </lineage>
</organism>
<proteinExistence type="inferred from homology"/>
<feature type="domain" description="Four-carbon acid sugar kinase nucleotide binding" evidence="8">
    <location>
        <begin position="250"/>
        <end position="418"/>
    </location>
</feature>
<sequence length="428" mass="47870">MKALIIADDFTGANDAGVQFAKKQLTTSVLMHENVSLSKHIEVLVTDTDSRSSQRHVAYQKVQSALKLAKQYEFDTIYKKIDSTMRGNVGSELDALLDNSDAKFIIIAPSYPDNHRFVKNGHIFVEDTPLEETYFARDVSTPIHSSSIKALIEHSSNRLADMITLEDLYLDKEAFHKKLALLRENGVEFMICDAETNAHLKTLFQYMNHYAEPFIWCGSAGMAEQLADHLATEKVSDLAKEGRRDERILLAVGSVHERTRDQLEHLLAHSNIKGIELNTTSLLHSKELKQQTLHQAYKEAIRLLQEHANIVLYTSAAPEDIQSSREIGKKRNLSSVQVSDYISSSIGELVRMIIEDISIERALFTGGDTAKKVAEHIESNQFHLLDEVEEGIPIGILTGKYNILTVTKAGGFGKIDSLLRSYYVLGGA</sequence>
<evidence type="ECO:0000256" key="3">
    <source>
        <dbReference type="ARBA" id="ARBA00022741"/>
    </source>
</evidence>
<evidence type="ECO:0008006" key="11">
    <source>
        <dbReference type="Google" id="ProtNLM"/>
    </source>
</evidence>
<dbReference type="Pfam" id="PF17042">
    <property type="entry name" value="NBD_C"/>
    <property type="match status" value="1"/>
</dbReference>
<keyword evidence="5" id="KW-0067">ATP-binding</keyword>
<keyword evidence="4" id="KW-0418">Kinase</keyword>
<dbReference type="InterPro" id="IPR042213">
    <property type="entry name" value="NBD_C_sf"/>
</dbReference>
<dbReference type="InterPro" id="IPR037051">
    <property type="entry name" value="4-carb_acid_sugar_kinase_N_sf"/>
</dbReference>
<dbReference type="GO" id="GO:0005524">
    <property type="term" value="F:ATP binding"/>
    <property type="evidence" value="ECO:0007669"/>
    <property type="project" value="UniProtKB-KW"/>
</dbReference>
<dbReference type="AlphaFoldDB" id="W4QKF2"/>
<evidence type="ECO:0000313" key="9">
    <source>
        <dbReference type="EMBL" id="GAE31824.1"/>
    </source>
</evidence>
<dbReference type="Gene3D" id="3.40.50.10840">
    <property type="entry name" value="Putative sugar-binding, N-terminal domain"/>
    <property type="match status" value="1"/>
</dbReference>
<dbReference type="GO" id="GO:0016301">
    <property type="term" value="F:kinase activity"/>
    <property type="evidence" value="ECO:0007669"/>
    <property type="project" value="UniProtKB-KW"/>
</dbReference>
<dbReference type="OrthoDB" id="9778478at2"/>
<dbReference type="EMBL" id="BAUU01000024">
    <property type="protein sequence ID" value="GAE31824.1"/>
    <property type="molecule type" value="Genomic_DNA"/>
</dbReference>
<comment type="similarity">
    <text evidence="1">Belongs to the four-carbon acid sugar kinase family.</text>
</comment>
<dbReference type="Gene3D" id="3.40.980.20">
    <property type="entry name" value="Four-carbon acid sugar kinase, nucleotide binding domain"/>
    <property type="match status" value="1"/>
</dbReference>
<evidence type="ECO:0000313" key="10">
    <source>
        <dbReference type="Proteomes" id="UP000018895"/>
    </source>
</evidence>
<evidence type="ECO:0000256" key="5">
    <source>
        <dbReference type="ARBA" id="ARBA00022840"/>
    </source>
</evidence>
<accession>W4QKF2</accession>
<name>W4QKF2_9BACI</name>
<evidence type="ECO:0000256" key="1">
    <source>
        <dbReference type="ARBA" id="ARBA00005715"/>
    </source>
</evidence>
<dbReference type="InterPro" id="IPR010737">
    <property type="entry name" value="4-carb_acid_sugar_kinase_N"/>
</dbReference>
<feature type="domain" description="Four-carbon acid sugar kinase N-terminal" evidence="7">
    <location>
        <begin position="4"/>
        <end position="226"/>
    </location>
</feature>
<evidence type="ECO:0000259" key="8">
    <source>
        <dbReference type="Pfam" id="PF17042"/>
    </source>
</evidence>
<dbReference type="SUPFAM" id="SSF142764">
    <property type="entry name" value="YgbK-like"/>
    <property type="match status" value="1"/>
</dbReference>
<evidence type="ECO:0000256" key="2">
    <source>
        <dbReference type="ARBA" id="ARBA00022679"/>
    </source>
</evidence>
<evidence type="ECO:0000259" key="7">
    <source>
        <dbReference type="Pfam" id="PF07005"/>
    </source>
</evidence>
<dbReference type="Pfam" id="PF07005">
    <property type="entry name" value="SBD_N"/>
    <property type="match status" value="1"/>
</dbReference>
<dbReference type="Proteomes" id="UP000018895">
    <property type="component" value="Unassembled WGS sequence"/>
</dbReference>
<keyword evidence="2" id="KW-0808">Transferase</keyword>
<protein>
    <recommendedName>
        <fullName evidence="11">Candidate type III effector Hop protein</fullName>
    </recommendedName>
</protein>
<gene>
    <name evidence="9" type="ORF">JCM9152_3316</name>
</gene>
<dbReference type="STRING" id="1236971.JCM9152_3316"/>